<feature type="domain" description="UDP-N-acetylglucosamine 2-epimerase" evidence="5">
    <location>
        <begin position="26"/>
        <end position="369"/>
    </location>
</feature>
<organism evidence="6 7">
    <name type="scientific">Cloacibacillus porcorum</name>
    <dbReference type="NCBI Taxonomy" id="1197717"/>
    <lineage>
        <taxon>Bacteria</taxon>
        <taxon>Thermotogati</taxon>
        <taxon>Synergistota</taxon>
        <taxon>Synergistia</taxon>
        <taxon>Synergistales</taxon>
        <taxon>Synergistaceae</taxon>
        <taxon>Cloacibacillus</taxon>
    </lineage>
</organism>
<name>A0A1B2I513_9BACT</name>
<evidence type="ECO:0000256" key="2">
    <source>
        <dbReference type="ARBA" id="ARBA00038209"/>
    </source>
</evidence>
<comment type="similarity">
    <text evidence="2 4">Belongs to the UDP-N-acetylglucosamine 2-epimerase family.</text>
</comment>
<reference evidence="6" key="1">
    <citation type="submission" date="2016-08" db="EMBL/GenBank/DDBJ databases">
        <title>Complete genome of Cloacibacillus porcorum.</title>
        <authorList>
            <person name="Looft T."/>
            <person name="Bayles D.O."/>
            <person name="Alt D.P."/>
        </authorList>
    </citation>
    <scope>NUCLEOTIDE SEQUENCE [LARGE SCALE GENOMIC DNA]</scope>
    <source>
        <strain evidence="6">CL-84</strain>
    </source>
</reference>
<dbReference type="GeneID" id="83057794"/>
<evidence type="ECO:0000256" key="3">
    <source>
        <dbReference type="ARBA" id="ARBA00038858"/>
    </source>
</evidence>
<proteinExistence type="inferred from homology"/>
<dbReference type="SUPFAM" id="SSF53756">
    <property type="entry name" value="UDP-Glycosyltransferase/glycogen phosphorylase"/>
    <property type="match status" value="1"/>
</dbReference>
<dbReference type="CDD" id="cd03786">
    <property type="entry name" value="GTB_UDP-GlcNAc_2-Epimerase"/>
    <property type="match status" value="1"/>
</dbReference>
<dbReference type="KEGG" id="cpor:BED41_08010"/>
<dbReference type="EC" id="5.1.3.14" evidence="3"/>
<accession>A0A1B2I513</accession>
<dbReference type="Gene3D" id="3.40.50.2000">
    <property type="entry name" value="Glycogen Phosphorylase B"/>
    <property type="match status" value="2"/>
</dbReference>
<dbReference type="PANTHER" id="PTHR43174:SF2">
    <property type="entry name" value="UDP-N-ACETYLGLUCOSAMINE 2-EPIMERASE"/>
    <property type="match status" value="1"/>
</dbReference>
<dbReference type="PANTHER" id="PTHR43174">
    <property type="entry name" value="UDP-N-ACETYLGLUCOSAMINE 2-EPIMERASE"/>
    <property type="match status" value="1"/>
</dbReference>
<dbReference type="RefSeq" id="WP_066744701.1">
    <property type="nucleotide sequence ID" value="NZ_CALCLR010000092.1"/>
</dbReference>
<dbReference type="InterPro" id="IPR029767">
    <property type="entry name" value="WecB-like"/>
</dbReference>
<evidence type="ECO:0000313" key="7">
    <source>
        <dbReference type="Proteomes" id="UP000093044"/>
    </source>
</evidence>
<gene>
    <name evidence="6" type="ORF">BED41_08010</name>
</gene>
<dbReference type="GO" id="GO:0008761">
    <property type="term" value="F:UDP-N-acetylglucosamine 2-epimerase activity"/>
    <property type="evidence" value="ECO:0007669"/>
    <property type="project" value="UniProtKB-EC"/>
</dbReference>
<keyword evidence="7" id="KW-1185">Reference proteome</keyword>
<evidence type="ECO:0000256" key="1">
    <source>
        <dbReference type="ARBA" id="ARBA00023235"/>
    </source>
</evidence>
<evidence type="ECO:0000256" key="4">
    <source>
        <dbReference type="RuleBase" id="RU003513"/>
    </source>
</evidence>
<sequence>MDKKKIVCVIGTRPEAIKMAPVVIALVKQDYFDVRILATGQHAAMLDQVLDFFSLTADRNLHIMKERQTLDYITSSVLTGAGEYFDEVKPAAVLVHGDTTTTFAAGLAAFYRNIPIGHVEAGLRSWNMRLPFPEEMNRVLIDKIVTWGFAPTELAADNLRKEGLPESGISVTGNTVIDALFYTVAAQTKPECEELRALPEGAPFVLVTAHRRESWGKPLEDICRALVGILESHPELWMVIPMHKNPAVREIIHKYLDGREKVILCDPLDYPDFVWAMNASKFILSDSGGVQEEASAIKKPVLILRDVTERPEAVEHGSGLLVGVDREKILGTALELLNDPAMIAEIEKRCAAQPFGDGTASIKIANTLKESLRD</sequence>
<evidence type="ECO:0000313" key="6">
    <source>
        <dbReference type="EMBL" id="ANZ45027.1"/>
    </source>
</evidence>
<evidence type="ECO:0000259" key="5">
    <source>
        <dbReference type="Pfam" id="PF02350"/>
    </source>
</evidence>
<dbReference type="Proteomes" id="UP000093044">
    <property type="component" value="Chromosome"/>
</dbReference>
<dbReference type="NCBIfam" id="TIGR00236">
    <property type="entry name" value="wecB"/>
    <property type="match status" value="1"/>
</dbReference>
<protein>
    <recommendedName>
        <fullName evidence="3">UDP-N-acetylglucosamine 2-epimerase (non-hydrolyzing)</fullName>
        <ecNumber evidence="3">5.1.3.14</ecNumber>
    </recommendedName>
</protein>
<dbReference type="Pfam" id="PF02350">
    <property type="entry name" value="Epimerase_2"/>
    <property type="match status" value="1"/>
</dbReference>
<dbReference type="InterPro" id="IPR003331">
    <property type="entry name" value="UDP_GlcNAc_Epimerase_2_dom"/>
</dbReference>
<dbReference type="OrthoDB" id="9803238at2"/>
<dbReference type="EMBL" id="CP016757">
    <property type="protein sequence ID" value="ANZ45027.1"/>
    <property type="molecule type" value="Genomic_DNA"/>
</dbReference>
<keyword evidence="1 4" id="KW-0413">Isomerase</keyword>
<dbReference type="STRING" id="1197717.BED41_08010"/>
<dbReference type="AlphaFoldDB" id="A0A1B2I513"/>